<proteinExistence type="predicted"/>
<dbReference type="Proteomes" id="UP001060215">
    <property type="component" value="Chromosome 11"/>
</dbReference>
<sequence length="310" mass="35169">MTRPFFFSLKLLRPIDDKWQVVSMLLSHDGREVFGVPNKTYVVRSYVCRKLTSSWKAFGIPLVASSKFVSGSDIHNLYLKLLRAFLIPSEDSTNDDNNIERTATVELTDMEDATTPGFQGADSANGNEFDTHSDGALELYLTDEKGTIRDSRIAMNEPVASPVLHGKLSVLVCWLDKMVKRYKTHLVSSLPQVFKSEFFTKRPQESVSLYKCLEALLKEEPLGLEDMCFDGYATSRRKMMRTILPLHMQEYIDLLHEFMAAVKQNYGEKVVVQLLEKYGSTHLVFNDDIQVYGNIVVDLVTDCLKSCVVV</sequence>
<gene>
    <name evidence="1" type="ORF">LOK49_LG15G01378</name>
</gene>
<name>A0ACC0F5N3_9ERIC</name>
<evidence type="ECO:0000313" key="1">
    <source>
        <dbReference type="EMBL" id="KAI7983845.1"/>
    </source>
</evidence>
<reference evidence="1 2" key="1">
    <citation type="journal article" date="2022" name="Plant J.">
        <title>Chromosome-level genome of Camellia lanceoleosa provides a valuable resource for understanding genome evolution and self-incompatibility.</title>
        <authorList>
            <person name="Gong W."/>
            <person name="Xiao S."/>
            <person name="Wang L."/>
            <person name="Liao Z."/>
            <person name="Chang Y."/>
            <person name="Mo W."/>
            <person name="Hu G."/>
            <person name="Li W."/>
            <person name="Zhao G."/>
            <person name="Zhu H."/>
            <person name="Hu X."/>
            <person name="Ji K."/>
            <person name="Xiang X."/>
            <person name="Song Q."/>
            <person name="Yuan D."/>
            <person name="Jin S."/>
            <person name="Zhang L."/>
        </authorList>
    </citation>
    <scope>NUCLEOTIDE SEQUENCE [LARGE SCALE GENOMIC DNA]</scope>
    <source>
        <strain evidence="1">SQ_2022a</strain>
    </source>
</reference>
<organism evidence="1 2">
    <name type="scientific">Camellia lanceoleosa</name>
    <dbReference type="NCBI Taxonomy" id="1840588"/>
    <lineage>
        <taxon>Eukaryota</taxon>
        <taxon>Viridiplantae</taxon>
        <taxon>Streptophyta</taxon>
        <taxon>Embryophyta</taxon>
        <taxon>Tracheophyta</taxon>
        <taxon>Spermatophyta</taxon>
        <taxon>Magnoliopsida</taxon>
        <taxon>eudicotyledons</taxon>
        <taxon>Gunneridae</taxon>
        <taxon>Pentapetalae</taxon>
        <taxon>asterids</taxon>
        <taxon>Ericales</taxon>
        <taxon>Theaceae</taxon>
        <taxon>Camellia</taxon>
    </lineage>
</organism>
<evidence type="ECO:0000313" key="2">
    <source>
        <dbReference type="Proteomes" id="UP001060215"/>
    </source>
</evidence>
<dbReference type="EMBL" id="CM045768">
    <property type="protein sequence ID" value="KAI7983845.1"/>
    <property type="molecule type" value="Genomic_DNA"/>
</dbReference>
<keyword evidence="2" id="KW-1185">Reference proteome</keyword>
<protein>
    <submittedName>
        <fullName evidence="1">Ubiquitin carboxyl-terminal hydrolase 8</fullName>
    </submittedName>
</protein>
<accession>A0ACC0F5N3</accession>
<keyword evidence="1" id="KW-0378">Hydrolase</keyword>
<comment type="caution">
    <text evidence="1">The sequence shown here is derived from an EMBL/GenBank/DDBJ whole genome shotgun (WGS) entry which is preliminary data.</text>
</comment>